<comment type="caution">
    <text evidence="2">The sequence shown here is derived from an EMBL/GenBank/DDBJ whole genome shotgun (WGS) entry which is preliminary data.</text>
</comment>
<dbReference type="EMBL" id="JADCKQ010000005">
    <property type="protein sequence ID" value="MBI1493810.1"/>
    <property type="molecule type" value="Genomic_DNA"/>
</dbReference>
<reference evidence="2" key="1">
    <citation type="submission" date="2020-10" db="EMBL/GenBank/DDBJ databases">
        <title>Paenihalocynthiibacter styelae gen. nov., sp. nov., isolated from stalked sea squirt Styela clava.</title>
        <authorList>
            <person name="Kim Y.-O."/>
            <person name="Yoon J.-H."/>
        </authorList>
    </citation>
    <scope>NUCLEOTIDE SEQUENCE</scope>
    <source>
        <strain evidence="2">MYP1-1</strain>
    </source>
</reference>
<feature type="chain" id="PRO_5035311190" description="Porin" evidence="1">
    <location>
        <begin position="24"/>
        <end position="289"/>
    </location>
</feature>
<dbReference type="AlphaFoldDB" id="A0A8J7IXD7"/>
<feature type="signal peptide" evidence="1">
    <location>
        <begin position="1"/>
        <end position="23"/>
    </location>
</feature>
<dbReference type="SUPFAM" id="SSF56935">
    <property type="entry name" value="Porins"/>
    <property type="match status" value="1"/>
</dbReference>
<dbReference type="RefSeq" id="WP_228848623.1">
    <property type="nucleotide sequence ID" value="NZ_JADCKQ010000005.1"/>
</dbReference>
<proteinExistence type="predicted"/>
<evidence type="ECO:0000313" key="2">
    <source>
        <dbReference type="EMBL" id="MBI1493810.1"/>
    </source>
</evidence>
<dbReference type="InterPro" id="IPR023614">
    <property type="entry name" value="Porin_dom_sf"/>
</dbReference>
<name>A0A8J7IXD7_9RHOB</name>
<dbReference type="Proteomes" id="UP000640583">
    <property type="component" value="Unassembled WGS sequence"/>
</dbReference>
<sequence length="289" mass="31782">MRDIFKPAIPLALLAGMSFPAHAERLGSLGLSYTNHSGESVSDNIEETSHGLTADYSLGWVLGDRNRIIIDALYRSDTYSANMAEGDPFGDQAQIGLHYQYALSERLSLGLFAGHGRADHDDPREDYIVNFIGLEGIYNPGGHFTFFAQLGAVDSPNSDSQSSSGYDNGEIYRLGVTYTGWERTSVLFDFEYGQSDEYEDSNEPGEFLVVGLSGETRLRNNPKWAINYGIRYGKYNARNDDDNIEETSVTLGARYYFGRSAASSNSVADGLIGLPYTPLRASAWTPALD</sequence>
<dbReference type="Gene3D" id="2.40.160.10">
    <property type="entry name" value="Porin"/>
    <property type="match status" value="1"/>
</dbReference>
<accession>A0A8J7IXD7</accession>
<gene>
    <name evidence="2" type="ORF">H1D41_09205</name>
</gene>
<evidence type="ECO:0008006" key="4">
    <source>
        <dbReference type="Google" id="ProtNLM"/>
    </source>
</evidence>
<organism evidence="2 3">
    <name type="scientific">Halocynthiibacter styelae</name>
    <dbReference type="NCBI Taxonomy" id="2761955"/>
    <lineage>
        <taxon>Bacteria</taxon>
        <taxon>Pseudomonadati</taxon>
        <taxon>Pseudomonadota</taxon>
        <taxon>Alphaproteobacteria</taxon>
        <taxon>Rhodobacterales</taxon>
        <taxon>Paracoccaceae</taxon>
        <taxon>Halocynthiibacter</taxon>
    </lineage>
</organism>
<keyword evidence="1" id="KW-0732">Signal</keyword>
<evidence type="ECO:0000313" key="3">
    <source>
        <dbReference type="Proteomes" id="UP000640583"/>
    </source>
</evidence>
<evidence type="ECO:0000256" key="1">
    <source>
        <dbReference type="SAM" id="SignalP"/>
    </source>
</evidence>
<keyword evidence="3" id="KW-1185">Reference proteome</keyword>
<protein>
    <recommendedName>
        <fullName evidence="4">Porin</fullName>
    </recommendedName>
</protein>